<comment type="caution">
    <text evidence="1">The sequence shown here is derived from an EMBL/GenBank/DDBJ whole genome shotgun (WGS) entry which is preliminary data.</text>
</comment>
<proteinExistence type="predicted"/>
<sequence>MPTPASGNLDRKRTGCRCAPRLAVLAYMGLHEASYFRQRQGSTSSMLSTSLAKRWVHGTPTAGRIQQLKIDAEKLFLIHAHRFNVSLMQYDWLPAAYLVRLGYDD</sequence>
<protein>
    <submittedName>
        <fullName evidence="1">Uncharacterized protein</fullName>
    </submittedName>
</protein>
<dbReference type="Proteomes" id="UP000235728">
    <property type="component" value="Unassembled WGS sequence"/>
</dbReference>
<gene>
    <name evidence="1" type="ORF">BM221_002733</name>
</gene>
<dbReference type="AlphaFoldDB" id="A0A2N6NSP5"/>
<reference evidence="1 2" key="1">
    <citation type="journal article" date="2016" name="Appl. Microbiol. Biotechnol.">
        <title>Characterization of T-DNA insertion mutants with decreased virulence in the entomopathogenic fungus Beauveria bassiana JEF-007.</title>
        <authorList>
            <person name="Kim S."/>
            <person name="Lee S.J."/>
            <person name="Nai Y.S."/>
            <person name="Yu J.S."/>
            <person name="Lee M.R."/>
            <person name="Yang Y.T."/>
            <person name="Kim J.S."/>
        </authorList>
    </citation>
    <scope>NUCLEOTIDE SEQUENCE [LARGE SCALE GENOMIC DNA]</scope>
    <source>
        <strain evidence="1 2">JEF-007</strain>
    </source>
</reference>
<name>A0A2N6NSP5_BEABA</name>
<evidence type="ECO:0000313" key="2">
    <source>
        <dbReference type="Proteomes" id="UP000235728"/>
    </source>
</evidence>
<evidence type="ECO:0000313" key="1">
    <source>
        <dbReference type="EMBL" id="PMB70283.1"/>
    </source>
</evidence>
<organism evidence="1 2">
    <name type="scientific">Beauveria bassiana</name>
    <name type="common">White muscardine disease fungus</name>
    <name type="synonym">Tritirachium shiotae</name>
    <dbReference type="NCBI Taxonomy" id="176275"/>
    <lineage>
        <taxon>Eukaryota</taxon>
        <taxon>Fungi</taxon>
        <taxon>Dikarya</taxon>
        <taxon>Ascomycota</taxon>
        <taxon>Pezizomycotina</taxon>
        <taxon>Sordariomycetes</taxon>
        <taxon>Hypocreomycetidae</taxon>
        <taxon>Hypocreales</taxon>
        <taxon>Cordycipitaceae</taxon>
        <taxon>Beauveria</taxon>
    </lineage>
</organism>
<dbReference type="EMBL" id="MRVG01000003">
    <property type="protein sequence ID" value="PMB70283.1"/>
    <property type="molecule type" value="Genomic_DNA"/>
</dbReference>
<accession>A0A2N6NSP5</accession>